<dbReference type="PATRIC" id="fig|1230454.4.peg.1377"/>
<dbReference type="Proteomes" id="UP000011575">
    <property type="component" value="Unassembled WGS sequence"/>
</dbReference>
<accession>M0PFC5</accession>
<evidence type="ECO:0000313" key="2">
    <source>
        <dbReference type="Proteomes" id="UP000011575"/>
    </source>
</evidence>
<protein>
    <submittedName>
        <fullName evidence="1">Uncharacterized protein</fullName>
    </submittedName>
</protein>
<gene>
    <name evidence="1" type="ORF">C461_06794</name>
</gene>
<proteinExistence type="predicted"/>
<keyword evidence="2" id="KW-1185">Reference proteome</keyword>
<dbReference type="STRING" id="1230454.C461_06794"/>
<organism evidence="1 2">
    <name type="scientific">Halorubrum aidingense JCM 13560</name>
    <dbReference type="NCBI Taxonomy" id="1230454"/>
    <lineage>
        <taxon>Archaea</taxon>
        <taxon>Methanobacteriati</taxon>
        <taxon>Methanobacteriota</taxon>
        <taxon>Stenosarchaea group</taxon>
        <taxon>Halobacteria</taxon>
        <taxon>Halobacteriales</taxon>
        <taxon>Haloferacaceae</taxon>
        <taxon>Halorubrum</taxon>
    </lineage>
</organism>
<reference evidence="1 2" key="1">
    <citation type="journal article" date="2014" name="PLoS Genet.">
        <title>Phylogenetically driven sequencing of extremely halophilic archaea reveals strategies for static and dynamic osmo-response.</title>
        <authorList>
            <person name="Becker E.A."/>
            <person name="Seitzer P.M."/>
            <person name="Tritt A."/>
            <person name="Larsen D."/>
            <person name="Krusor M."/>
            <person name="Yao A.I."/>
            <person name="Wu D."/>
            <person name="Madern D."/>
            <person name="Eisen J.A."/>
            <person name="Darling A.E."/>
            <person name="Facciotti M.T."/>
        </authorList>
    </citation>
    <scope>NUCLEOTIDE SEQUENCE [LARGE SCALE GENOMIC DNA]</scope>
    <source>
        <strain evidence="1 2">JCM 13560</strain>
    </source>
</reference>
<dbReference type="EMBL" id="AOJI01000019">
    <property type="protein sequence ID" value="EMA68269.1"/>
    <property type="molecule type" value="Genomic_DNA"/>
</dbReference>
<dbReference type="AlphaFoldDB" id="M0PFC5"/>
<dbReference type="RefSeq" id="WP_007999779.1">
    <property type="nucleotide sequence ID" value="NZ_AOJI01000019.1"/>
</dbReference>
<name>M0PFC5_9EURY</name>
<evidence type="ECO:0000313" key="1">
    <source>
        <dbReference type="EMBL" id="EMA68269.1"/>
    </source>
</evidence>
<sequence length="114" mass="11847">MVERRLAVGTTAESAAELACAVGLLASARSRDGDTRAGHLAVGFASGFLYRHARFAAGCRRLRQGPVRSVSITLAWAALAVAVDRSVDGAAARRAVGAGFALGSFGYRLVRRDG</sequence>
<comment type="caution">
    <text evidence="1">The sequence shown here is derived from an EMBL/GenBank/DDBJ whole genome shotgun (WGS) entry which is preliminary data.</text>
</comment>